<dbReference type="Proteomes" id="UP000198228">
    <property type="component" value="Chromosome I"/>
</dbReference>
<name>A0A1C4Y242_9ACTN</name>
<dbReference type="RefSeq" id="WP_088961663.1">
    <property type="nucleotide sequence ID" value="NZ_LT607410.1"/>
</dbReference>
<evidence type="ECO:0000313" key="3">
    <source>
        <dbReference type="Proteomes" id="UP000198228"/>
    </source>
</evidence>
<keyword evidence="1" id="KW-0472">Membrane</keyword>
<keyword evidence="1" id="KW-0812">Transmembrane</keyword>
<protein>
    <recommendedName>
        <fullName evidence="4">LPXTG-motif cell wall anchor domain-containing protein</fullName>
    </recommendedName>
</protein>
<feature type="transmembrane region" description="Helical" evidence="1">
    <location>
        <begin position="340"/>
        <end position="358"/>
    </location>
</feature>
<evidence type="ECO:0000313" key="2">
    <source>
        <dbReference type="EMBL" id="SCF14676.1"/>
    </source>
</evidence>
<sequence length="367" mass="38496">MIMNRSWWRRSLTALGAALVGLAGALILVCPARADPADISVNHEASCTADGTYQVRWTVLVGSAPTGVERFRFVSVELEPADSTLDGIAASPEGDFPHAVGETLTGTQTVPGTATGAQLIVWLQWDNGYTDPSGYSGYQYLDGRCGQEPTEPTAAFESRCDGSMLVDLANPPGGRTVDMAISSIPAGFSRTVTLRPGRTVADILVPAGYYGLIVAPVGTPEPQTSYAWARPGRCGTADIRSRSTCDELVIVVANPADGPTLVVTFDPNHGREQQRTVEPETKVEVSFRAVAGLAVVLRSDQFDPPGTQKGPYAWKQPADCDSGVGEGGGLPVTGTPTGGLLAGAGLLLTVGATLVVLARRRRVRFTG</sequence>
<proteinExistence type="predicted"/>
<evidence type="ECO:0008006" key="4">
    <source>
        <dbReference type="Google" id="ProtNLM"/>
    </source>
</evidence>
<accession>A0A1C4Y242</accession>
<organism evidence="2 3">
    <name type="scientific">Micromonospora purpureochromogenes</name>
    <dbReference type="NCBI Taxonomy" id="47872"/>
    <lineage>
        <taxon>Bacteria</taxon>
        <taxon>Bacillati</taxon>
        <taxon>Actinomycetota</taxon>
        <taxon>Actinomycetes</taxon>
        <taxon>Micromonosporales</taxon>
        <taxon>Micromonosporaceae</taxon>
        <taxon>Micromonospora</taxon>
    </lineage>
</organism>
<gene>
    <name evidence="2" type="ORF">GA0074696_2996</name>
</gene>
<keyword evidence="1" id="KW-1133">Transmembrane helix</keyword>
<reference evidence="2 3" key="1">
    <citation type="submission" date="2016-06" db="EMBL/GenBank/DDBJ databases">
        <authorList>
            <person name="Kjaerup R.B."/>
            <person name="Dalgaard T.S."/>
            <person name="Juul-Madsen H.R."/>
        </authorList>
    </citation>
    <scope>NUCLEOTIDE SEQUENCE [LARGE SCALE GENOMIC DNA]</scope>
    <source>
        <strain evidence="2 3">DSM 43821</strain>
    </source>
</reference>
<evidence type="ECO:0000256" key="1">
    <source>
        <dbReference type="SAM" id="Phobius"/>
    </source>
</evidence>
<dbReference type="EMBL" id="LT607410">
    <property type="protein sequence ID" value="SCF14676.1"/>
    <property type="molecule type" value="Genomic_DNA"/>
</dbReference>
<dbReference type="AlphaFoldDB" id="A0A1C4Y242"/>